<proteinExistence type="predicted"/>
<dbReference type="SUPFAM" id="SSF53335">
    <property type="entry name" value="S-adenosyl-L-methionine-dependent methyltransferases"/>
    <property type="match status" value="1"/>
</dbReference>
<dbReference type="RefSeq" id="WP_310287035.1">
    <property type="nucleotide sequence ID" value="NZ_BAAAWO010000001.1"/>
</dbReference>
<organism evidence="3 4">
    <name type="scientific">Paeniglutamicibacter sulfureus</name>
    <dbReference type="NCBI Taxonomy" id="43666"/>
    <lineage>
        <taxon>Bacteria</taxon>
        <taxon>Bacillati</taxon>
        <taxon>Actinomycetota</taxon>
        <taxon>Actinomycetes</taxon>
        <taxon>Micrococcales</taxon>
        <taxon>Micrococcaceae</taxon>
        <taxon>Paeniglutamicibacter</taxon>
    </lineage>
</organism>
<evidence type="ECO:0000313" key="4">
    <source>
        <dbReference type="Proteomes" id="UP001183817"/>
    </source>
</evidence>
<reference evidence="3 4" key="1">
    <citation type="submission" date="2023-07" db="EMBL/GenBank/DDBJ databases">
        <title>Sequencing the genomes of 1000 actinobacteria strains.</title>
        <authorList>
            <person name="Klenk H.-P."/>
        </authorList>
    </citation>
    <scope>NUCLEOTIDE SEQUENCE [LARGE SCALE GENOMIC DNA]</scope>
    <source>
        <strain evidence="3 4">DSM 20167</strain>
    </source>
</reference>
<protein>
    <submittedName>
        <fullName evidence="3">SAM-dependent methyltransferase</fullName>
    </submittedName>
</protein>
<keyword evidence="4" id="KW-1185">Reference proteome</keyword>
<dbReference type="InterPro" id="IPR029063">
    <property type="entry name" value="SAM-dependent_MTases_sf"/>
</dbReference>
<evidence type="ECO:0000256" key="1">
    <source>
        <dbReference type="SAM" id="MobiDB-lite"/>
    </source>
</evidence>
<keyword evidence="3" id="KW-0489">Methyltransferase</keyword>
<dbReference type="InterPro" id="IPR041698">
    <property type="entry name" value="Methyltransf_25"/>
</dbReference>
<dbReference type="Proteomes" id="UP001183817">
    <property type="component" value="Unassembled WGS sequence"/>
</dbReference>
<accession>A0ABU2BCG4</accession>
<sequence length="292" mass="32307">MTTQHSPEHGHHHHGGNNANHHGHQHSNEQGIAEMLDLDAQLMKDHLQEIFAWTSGHQPDPRTILDLGAGTGTGTLGLARTFPEAAVVALDQSEFMLGRLSKKARDHGFEERLTTLQVDLDTSWPNLRDIDLVWAASSMHHMSDPANVYEQIAGTLSSDGLLVVVEMDSFPRYLPRDLGFGDPGLEERCHAAAGSANWNAHPDWAGPIKDAGMEVIDQRTFVYAIDQDQELVARAAHRWLSRMRDSLTDTLPAADLQALEALLDAKDSRSVLTRTDLSMRGSRTVWAARLPR</sequence>
<dbReference type="PANTHER" id="PTHR43591">
    <property type="entry name" value="METHYLTRANSFERASE"/>
    <property type="match status" value="1"/>
</dbReference>
<dbReference type="Pfam" id="PF13649">
    <property type="entry name" value="Methyltransf_25"/>
    <property type="match status" value="1"/>
</dbReference>
<comment type="caution">
    <text evidence="3">The sequence shown here is derived from an EMBL/GenBank/DDBJ whole genome shotgun (WGS) entry which is preliminary data.</text>
</comment>
<dbReference type="EMBL" id="JAVDYI010000001">
    <property type="protein sequence ID" value="MDR7356330.1"/>
    <property type="molecule type" value="Genomic_DNA"/>
</dbReference>
<dbReference type="GO" id="GO:0008168">
    <property type="term" value="F:methyltransferase activity"/>
    <property type="evidence" value="ECO:0007669"/>
    <property type="project" value="UniProtKB-KW"/>
</dbReference>
<feature type="compositionally biased region" description="Basic residues" evidence="1">
    <location>
        <begin position="10"/>
        <end position="25"/>
    </location>
</feature>
<feature type="domain" description="Methyltransferase" evidence="2">
    <location>
        <begin position="64"/>
        <end position="160"/>
    </location>
</feature>
<feature type="region of interest" description="Disordered" evidence="1">
    <location>
        <begin position="1"/>
        <end position="27"/>
    </location>
</feature>
<keyword evidence="3" id="KW-0808">Transferase</keyword>
<evidence type="ECO:0000259" key="2">
    <source>
        <dbReference type="Pfam" id="PF13649"/>
    </source>
</evidence>
<evidence type="ECO:0000313" key="3">
    <source>
        <dbReference type="EMBL" id="MDR7356330.1"/>
    </source>
</evidence>
<dbReference type="PANTHER" id="PTHR43591:SF24">
    <property type="entry name" value="2-METHOXY-6-POLYPRENYL-1,4-BENZOQUINOL METHYLASE, MITOCHONDRIAL"/>
    <property type="match status" value="1"/>
</dbReference>
<dbReference type="Gene3D" id="3.40.50.150">
    <property type="entry name" value="Vaccinia Virus protein VP39"/>
    <property type="match status" value="1"/>
</dbReference>
<gene>
    <name evidence="3" type="ORF">J2S64_000021</name>
</gene>
<name>A0ABU2BCG4_9MICC</name>
<dbReference type="GO" id="GO:0032259">
    <property type="term" value="P:methylation"/>
    <property type="evidence" value="ECO:0007669"/>
    <property type="project" value="UniProtKB-KW"/>
</dbReference>